<dbReference type="Proteomes" id="UP000694888">
    <property type="component" value="Unplaced"/>
</dbReference>
<reference evidence="3" key="1">
    <citation type="submission" date="2025-08" db="UniProtKB">
        <authorList>
            <consortium name="RefSeq"/>
        </authorList>
    </citation>
    <scope>IDENTIFICATION</scope>
</reference>
<dbReference type="Gene3D" id="2.40.320.10">
    <property type="entry name" value="Hypothetical Protein Pfu-838710-001"/>
    <property type="match status" value="2"/>
</dbReference>
<feature type="domain" description="CYTH" evidence="1">
    <location>
        <begin position="53"/>
        <end position="186"/>
    </location>
</feature>
<sequence length="188" mass="21495">MLRSYTSRDMGRECMTKLLMMYSKKHRTTNMLPGVLRRVQPFVHKSSNLTKMPRNVEIKARVSDLESLKKTTRALANDEGTIIVQEDTFFNAPNGRLKLREIKTVLDRAMGVKGVVCKTRLLIMVGQTRVHLDEVKGLGQFMELEVVLRDDQTTEDGQKIAEELMEKFGISKDNLLTGAYMDMLLKDN</sequence>
<proteinExistence type="predicted"/>
<keyword evidence="2" id="KW-1185">Reference proteome</keyword>
<dbReference type="InterPro" id="IPR023577">
    <property type="entry name" value="CYTH_domain"/>
</dbReference>
<dbReference type="CDD" id="cd07890">
    <property type="entry name" value="CYTH-like_AC_IV-like"/>
    <property type="match status" value="1"/>
</dbReference>
<dbReference type="PANTHER" id="PTHR21028:SF2">
    <property type="entry name" value="CYTH DOMAIN-CONTAINING PROTEIN"/>
    <property type="match status" value="1"/>
</dbReference>
<accession>A0ABM0K708</accession>
<dbReference type="RefSeq" id="XP_005110231.2">
    <property type="nucleotide sequence ID" value="XM_005110174.3"/>
</dbReference>
<dbReference type="SMART" id="SM01118">
    <property type="entry name" value="CYTH"/>
    <property type="match status" value="1"/>
</dbReference>
<dbReference type="PANTHER" id="PTHR21028">
    <property type="entry name" value="SI:CH211-156B7.4"/>
    <property type="match status" value="1"/>
</dbReference>
<dbReference type="InterPro" id="IPR008173">
    <property type="entry name" value="Adenylyl_cyclase_CyaB"/>
</dbReference>
<dbReference type="GeneID" id="101845581"/>
<protein>
    <submittedName>
        <fullName evidence="3">Uncharacterized protein LOC101845581</fullName>
    </submittedName>
</protein>
<dbReference type="Pfam" id="PF01928">
    <property type="entry name" value="CYTH"/>
    <property type="match status" value="1"/>
</dbReference>
<dbReference type="InterPro" id="IPR033469">
    <property type="entry name" value="CYTH-like_dom_sf"/>
</dbReference>
<organism evidence="2 3">
    <name type="scientific">Aplysia californica</name>
    <name type="common">California sea hare</name>
    <dbReference type="NCBI Taxonomy" id="6500"/>
    <lineage>
        <taxon>Eukaryota</taxon>
        <taxon>Metazoa</taxon>
        <taxon>Spiralia</taxon>
        <taxon>Lophotrochozoa</taxon>
        <taxon>Mollusca</taxon>
        <taxon>Gastropoda</taxon>
        <taxon>Heterobranchia</taxon>
        <taxon>Euthyneura</taxon>
        <taxon>Tectipleura</taxon>
        <taxon>Aplysiida</taxon>
        <taxon>Aplysioidea</taxon>
        <taxon>Aplysiidae</taxon>
        <taxon>Aplysia</taxon>
    </lineage>
</organism>
<evidence type="ECO:0000313" key="3">
    <source>
        <dbReference type="RefSeq" id="XP_005110231.2"/>
    </source>
</evidence>
<name>A0ABM0K708_APLCA</name>
<dbReference type="SUPFAM" id="SSF55154">
    <property type="entry name" value="CYTH-like phosphatases"/>
    <property type="match status" value="1"/>
</dbReference>
<evidence type="ECO:0000259" key="1">
    <source>
        <dbReference type="SMART" id="SM01118"/>
    </source>
</evidence>
<gene>
    <name evidence="3" type="primary">LOC101845581</name>
</gene>
<evidence type="ECO:0000313" key="2">
    <source>
        <dbReference type="Proteomes" id="UP000694888"/>
    </source>
</evidence>